<dbReference type="PANTHER" id="PTHR46577:SF1">
    <property type="entry name" value="HTH-TYPE TRANSCRIPTIONAL REGULATORY PROTEIN GABR"/>
    <property type="match status" value="1"/>
</dbReference>
<dbReference type="SMART" id="SM00345">
    <property type="entry name" value="HTH_GNTR"/>
    <property type="match status" value="1"/>
</dbReference>
<dbReference type="GO" id="GO:0008483">
    <property type="term" value="F:transaminase activity"/>
    <property type="evidence" value="ECO:0007669"/>
    <property type="project" value="UniProtKB-KW"/>
</dbReference>
<dbReference type="RefSeq" id="WP_125135107.1">
    <property type="nucleotide sequence ID" value="NZ_RRUC01000035.1"/>
</dbReference>
<gene>
    <name evidence="7" type="ORF">EIM44_08265</name>
</gene>
<dbReference type="STRING" id="1263831.F543_15890"/>
<keyword evidence="7" id="KW-0032">Aminotransferase</keyword>
<keyword evidence="2" id="KW-0663">Pyridoxal phosphate</keyword>
<keyword evidence="4" id="KW-0238">DNA-binding</keyword>
<feature type="domain" description="HTH gntR-type" evidence="6">
    <location>
        <begin position="11"/>
        <end position="79"/>
    </location>
</feature>
<keyword evidence="5" id="KW-0804">Transcription</keyword>
<evidence type="ECO:0000259" key="6">
    <source>
        <dbReference type="PROSITE" id="PS50949"/>
    </source>
</evidence>
<dbReference type="AlphaFoldDB" id="A0A3R8SQ68"/>
<dbReference type="SUPFAM" id="SSF46785">
    <property type="entry name" value="Winged helix' DNA-binding domain"/>
    <property type="match status" value="1"/>
</dbReference>
<dbReference type="GO" id="GO:0030170">
    <property type="term" value="F:pyridoxal phosphate binding"/>
    <property type="evidence" value="ECO:0007669"/>
    <property type="project" value="InterPro"/>
</dbReference>
<dbReference type="Pfam" id="PF00155">
    <property type="entry name" value="Aminotran_1_2"/>
    <property type="match status" value="1"/>
</dbReference>
<evidence type="ECO:0000256" key="2">
    <source>
        <dbReference type="ARBA" id="ARBA00022898"/>
    </source>
</evidence>
<dbReference type="Pfam" id="PF00392">
    <property type="entry name" value="GntR"/>
    <property type="match status" value="1"/>
</dbReference>
<proteinExistence type="inferred from homology"/>
<dbReference type="GO" id="GO:0003677">
    <property type="term" value="F:DNA binding"/>
    <property type="evidence" value="ECO:0007669"/>
    <property type="project" value="UniProtKB-KW"/>
</dbReference>
<evidence type="ECO:0000313" key="7">
    <source>
        <dbReference type="EMBL" id="RRN02372.1"/>
    </source>
</evidence>
<keyword evidence="7" id="KW-0808">Transferase</keyword>
<dbReference type="EMBL" id="RRUC01000035">
    <property type="protein sequence ID" value="RRN02372.1"/>
    <property type="molecule type" value="Genomic_DNA"/>
</dbReference>
<comment type="caution">
    <text evidence="7">The sequence shown here is derived from an EMBL/GenBank/DDBJ whole genome shotgun (WGS) entry which is preliminary data.</text>
</comment>
<organism evidence="7 8">
    <name type="scientific">Bibersteinia trehalosi</name>
    <name type="common">Pasteurella trehalosi</name>
    <dbReference type="NCBI Taxonomy" id="47735"/>
    <lineage>
        <taxon>Bacteria</taxon>
        <taxon>Pseudomonadati</taxon>
        <taxon>Pseudomonadota</taxon>
        <taxon>Gammaproteobacteria</taxon>
        <taxon>Pasteurellales</taxon>
        <taxon>Pasteurellaceae</taxon>
        <taxon>Bibersteinia</taxon>
    </lineage>
</organism>
<reference evidence="7 8" key="1">
    <citation type="submission" date="2018-11" db="EMBL/GenBank/DDBJ databases">
        <title>Whole genome sequence of Bibersteinia trehalosi strain OADDL-BT1 an multidrug resistant pathogen isolate.</title>
        <authorList>
            <person name="Couger M."/>
            <person name="Ramachandran A."/>
        </authorList>
    </citation>
    <scope>NUCLEOTIDE SEQUENCE [LARGE SCALE GENOMIC DNA]</scope>
    <source>
        <strain evidence="7 8">OADDL-BT1</strain>
    </source>
</reference>
<dbReference type="InterPro" id="IPR051446">
    <property type="entry name" value="HTH_trans_reg/aminotransferase"/>
</dbReference>
<evidence type="ECO:0000313" key="8">
    <source>
        <dbReference type="Proteomes" id="UP000276010"/>
    </source>
</evidence>
<comment type="similarity">
    <text evidence="1">In the C-terminal section; belongs to the class-I pyridoxal-phosphate-dependent aminotransferase family.</text>
</comment>
<dbReference type="PROSITE" id="PS50949">
    <property type="entry name" value="HTH_GNTR"/>
    <property type="match status" value="1"/>
</dbReference>
<dbReference type="Gene3D" id="1.10.10.10">
    <property type="entry name" value="Winged helix-like DNA-binding domain superfamily/Winged helix DNA-binding domain"/>
    <property type="match status" value="1"/>
</dbReference>
<evidence type="ECO:0000256" key="5">
    <source>
        <dbReference type="ARBA" id="ARBA00023163"/>
    </source>
</evidence>
<dbReference type="PANTHER" id="PTHR46577">
    <property type="entry name" value="HTH-TYPE TRANSCRIPTIONAL REGULATORY PROTEIN GABR"/>
    <property type="match status" value="1"/>
</dbReference>
<dbReference type="InterPro" id="IPR015424">
    <property type="entry name" value="PyrdxlP-dep_Trfase"/>
</dbReference>
<protein>
    <submittedName>
        <fullName evidence="7">PLP-dependent aminotransferase family protein</fullName>
    </submittedName>
</protein>
<name>A0A3R8SQ68_BIBTR</name>
<dbReference type="InterPro" id="IPR015421">
    <property type="entry name" value="PyrdxlP-dep_Trfase_major"/>
</dbReference>
<evidence type="ECO:0000256" key="3">
    <source>
        <dbReference type="ARBA" id="ARBA00023015"/>
    </source>
</evidence>
<dbReference type="InterPro" id="IPR036388">
    <property type="entry name" value="WH-like_DNA-bd_sf"/>
</dbReference>
<keyword evidence="3" id="KW-0805">Transcription regulation</keyword>
<dbReference type="CDD" id="cd07377">
    <property type="entry name" value="WHTH_GntR"/>
    <property type="match status" value="1"/>
</dbReference>
<dbReference type="CDD" id="cd00609">
    <property type="entry name" value="AAT_like"/>
    <property type="match status" value="1"/>
</dbReference>
<accession>A0A3R8SQ68</accession>
<dbReference type="InterPro" id="IPR000524">
    <property type="entry name" value="Tscrpt_reg_HTH_GntR"/>
</dbReference>
<evidence type="ECO:0000256" key="4">
    <source>
        <dbReference type="ARBA" id="ARBA00023125"/>
    </source>
</evidence>
<dbReference type="InterPro" id="IPR036390">
    <property type="entry name" value="WH_DNA-bd_sf"/>
</dbReference>
<sequence>MVTYTFKKNNIPLYEQLYCFIKQDIEQGGIIAGEKLPSKRAFAKHLGISVMTVETAYQQLVAEGYLSAKAKQGFFVNPLNLPKTSTSRSVFTETSGSKPIENSKKWQADLTNSQTSAENFPFSVWTKLVREVLKHHQSALMERAESGGVLMLRQAIAKHLHDFRGMNVSPAQIIVGAGTEYLYGLLVQLLGLDKTYALPDPSYDKLHKIFQSYGLNHISISMDYATNVLKNVNVLHSSPSHHFPTGLVMPIAKRYELLAWAAEKTDRYIIEDDYDSEFRFVGQPIPALQSIDMLGKVIYMNTFSKTLSSTVRIAYMVLPPELLTRFHQQLGFYTSTVSNFEQYVLAEFIQQGYFEKHINRMRAYYQKKRDHLLFSLKNSPLAEKITIKEENAGLHFIVQFHTELSDEQILQSANEQGIKMVSLARYYQDKSQAPKNAFVVGYSNLADKQVDEVVRWLKNIFSRRVL</sequence>
<dbReference type="GO" id="GO:0003700">
    <property type="term" value="F:DNA-binding transcription factor activity"/>
    <property type="evidence" value="ECO:0007669"/>
    <property type="project" value="InterPro"/>
</dbReference>
<evidence type="ECO:0000256" key="1">
    <source>
        <dbReference type="ARBA" id="ARBA00005384"/>
    </source>
</evidence>
<dbReference type="Gene3D" id="3.40.640.10">
    <property type="entry name" value="Type I PLP-dependent aspartate aminotransferase-like (Major domain)"/>
    <property type="match status" value="1"/>
</dbReference>
<dbReference type="SUPFAM" id="SSF53383">
    <property type="entry name" value="PLP-dependent transferases"/>
    <property type="match status" value="1"/>
</dbReference>
<dbReference type="Proteomes" id="UP000276010">
    <property type="component" value="Unassembled WGS sequence"/>
</dbReference>
<dbReference type="InterPro" id="IPR004839">
    <property type="entry name" value="Aminotransferase_I/II_large"/>
</dbReference>